<evidence type="ECO:0000313" key="1">
    <source>
        <dbReference type="EMBL" id="CBH23419.1"/>
    </source>
</evidence>
<sequence length="110" mass="12076">MSAATRYSTDAAASDMANLDSDIPENKHLKQAINHLEKVLEYAPMVAEGRDATVHLTPEDWQVVADALFNMSAPDDTFPDAITDYGLTNENQTITLTTDDYDIEIEVVAS</sequence>
<accession>D5H5W4</accession>
<reference evidence="1 2" key="1">
    <citation type="journal article" date="2010" name="ISME J.">
        <title>Fine-scale evolution: genomic, phenotypic and ecological differentiation in two coexisting Salinibacter ruber strains.</title>
        <authorList>
            <person name="Pena A."/>
            <person name="Teeling H."/>
            <person name="Huerta-Cepas J."/>
            <person name="Santos F."/>
            <person name="Yarza P."/>
            <person name="Brito-Echeverria J."/>
            <person name="Lucio M."/>
            <person name="Schmitt-Kopplin P."/>
            <person name="Meseguer I."/>
            <person name="Schenowitz C."/>
            <person name="Dossat C."/>
            <person name="Barbe V."/>
            <person name="Dopazo J."/>
            <person name="Rossello-Mora R."/>
            <person name="Schuler M."/>
            <person name="Glockner F.O."/>
            <person name="Amann R."/>
            <person name="Gabaldon T."/>
            <person name="Anton J."/>
        </authorList>
    </citation>
    <scope>NUCLEOTIDE SEQUENCE [LARGE SCALE GENOMIC DNA]</scope>
    <source>
        <strain evidence="1 2">M8</strain>
    </source>
</reference>
<dbReference type="EMBL" id="FP565814">
    <property type="protein sequence ID" value="CBH23419.1"/>
    <property type="molecule type" value="Genomic_DNA"/>
</dbReference>
<reference evidence="2" key="2">
    <citation type="submission" date="2010-04" db="EMBL/GenBank/DDBJ databases">
        <title>Genome sequence of Salinibacter ruber M8.</title>
        <authorList>
            <consortium name="Genoscope"/>
        </authorList>
    </citation>
    <scope>NUCLEOTIDE SEQUENCE [LARGE SCALE GENOMIC DNA]</scope>
    <source>
        <strain evidence="2">M8</strain>
    </source>
</reference>
<dbReference type="Proteomes" id="UP000000933">
    <property type="component" value="Chromosome"/>
</dbReference>
<organism evidence="1 2">
    <name type="scientific">Salinibacter ruber (strain M8)</name>
    <dbReference type="NCBI Taxonomy" id="761659"/>
    <lineage>
        <taxon>Bacteria</taxon>
        <taxon>Pseudomonadati</taxon>
        <taxon>Rhodothermota</taxon>
        <taxon>Rhodothermia</taxon>
        <taxon>Rhodothermales</taxon>
        <taxon>Salinibacteraceae</taxon>
        <taxon>Salinibacter</taxon>
    </lineage>
</organism>
<gene>
    <name evidence="1" type="ordered locus">SRM_00498</name>
</gene>
<dbReference type="KEGG" id="srm:SRM_00498"/>
<dbReference type="AlphaFoldDB" id="D5H5W4"/>
<evidence type="ECO:0000313" key="2">
    <source>
        <dbReference type="Proteomes" id="UP000000933"/>
    </source>
</evidence>
<dbReference type="HOGENOM" id="CLU_173344_0_0_10"/>
<protein>
    <submittedName>
        <fullName evidence="1">Uncharacterized protein</fullName>
    </submittedName>
</protein>
<proteinExistence type="predicted"/>
<name>D5H5W4_SALRM</name>